<feature type="transmembrane region" description="Helical" evidence="7">
    <location>
        <begin position="24"/>
        <end position="49"/>
    </location>
</feature>
<dbReference type="NCBIfam" id="TIGR00937">
    <property type="entry name" value="2A51"/>
    <property type="match status" value="1"/>
</dbReference>
<comment type="similarity">
    <text evidence="2">Belongs to the chromate ion transporter (CHR) (TC 2.A.51) family.</text>
</comment>
<sequence>MTHPADSGAGSEPGSELNSNTGRLWPVFLIFLRLGLTSFGGPIAHLAYFRDEFVTRRRWISDRGYADLVALCQFLPGPASSQVGMALGLSRAGYSGALAAWAGFTLPSAIALIIFAVGLSQVGIAQTGMVGGPLHGLKIVAVAVVAQAIWGMARSLCVGALRASIMVMAACLVLFVPSAWSQVAAIVIAALVGLRWIVPTKPEASDAFAVPIGRKAGACWLALFFVLLIGLPVLVGLAPGNVITLIDAFYRAGALVFGGGHVVLPLLQAELVPTGLVSNDAFLAGYGATQAVPGPLFTFAAFLGASLTSQPTGWMGGVICLLAIFAPAFLLVAGALPFWASLRHKLHVQAMLSGINAAVVGLLLAAWYDPVWTSAIKQPTDLALALVALLALMSWKLAPWMVVAGSAALGGLLALVY</sequence>
<dbReference type="EMBL" id="CP043046">
    <property type="protein sequence ID" value="QEI06821.1"/>
    <property type="molecule type" value="Genomic_DNA"/>
</dbReference>
<dbReference type="Pfam" id="PF02417">
    <property type="entry name" value="Chromate_transp"/>
    <property type="match status" value="2"/>
</dbReference>
<keyword evidence="6 7" id="KW-0472">Membrane</keyword>
<feature type="transmembrane region" description="Helical" evidence="7">
    <location>
        <begin position="98"/>
        <end position="124"/>
    </location>
</feature>
<dbReference type="OrthoDB" id="8969999at2"/>
<gene>
    <name evidence="8" type="primary">chrA</name>
    <name evidence="8" type="ORF">FXN63_13985</name>
</gene>
<evidence type="ECO:0000313" key="9">
    <source>
        <dbReference type="Proteomes" id="UP000325161"/>
    </source>
</evidence>
<keyword evidence="4 7" id="KW-0812">Transmembrane</keyword>
<evidence type="ECO:0000256" key="6">
    <source>
        <dbReference type="ARBA" id="ARBA00023136"/>
    </source>
</evidence>
<feature type="transmembrane region" description="Helical" evidence="7">
    <location>
        <begin position="249"/>
        <end position="269"/>
    </location>
</feature>
<protein>
    <submittedName>
        <fullName evidence="8">Chromate efflux transporter</fullName>
    </submittedName>
</protein>
<accession>A0A5C0B236</accession>
<evidence type="ECO:0000313" key="8">
    <source>
        <dbReference type="EMBL" id="QEI06821.1"/>
    </source>
</evidence>
<dbReference type="GO" id="GO:0015109">
    <property type="term" value="F:chromate transmembrane transporter activity"/>
    <property type="evidence" value="ECO:0007669"/>
    <property type="project" value="InterPro"/>
</dbReference>
<dbReference type="InterPro" id="IPR014047">
    <property type="entry name" value="Chr_Tranpt_l_chain"/>
</dbReference>
<dbReference type="PANTHER" id="PTHR33567:SF3">
    <property type="entry name" value="CHROMATE ION TRANSPORTER (EUROFUNG)"/>
    <property type="match status" value="1"/>
</dbReference>
<comment type="subcellular location">
    <subcellularLocation>
        <location evidence="1">Cell membrane</location>
        <topology evidence="1">Multi-pass membrane protein</topology>
    </subcellularLocation>
</comment>
<keyword evidence="5 7" id="KW-1133">Transmembrane helix</keyword>
<feature type="transmembrane region" description="Helical" evidence="7">
    <location>
        <begin position="218"/>
        <end position="237"/>
    </location>
</feature>
<evidence type="ECO:0000256" key="1">
    <source>
        <dbReference type="ARBA" id="ARBA00004651"/>
    </source>
</evidence>
<feature type="transmembrane region" description="Helical" evidence="7">
    <location>
        <begin position="281"/>
        <end position="302"/>
    </location>
</feature>
<evidence type="ECO:0000256" key="2">
    <source>
        <dbReference type="ARBA" id="ARBA00005262"/>
    </source>
</evidence>
<reference evidence="8 9" key="1">
    <citation type="submission" date="2019-08" db="EMBL/GenBank/DDBJ databases">
        <title>Amphibian skin-associated Pigmentiphaga: genome sequence and occurrence across geography and hosts.</title>
        <authorList>
            <person name="Bletz M.C."/>
            <person name="Bunk B."/>
            <person name="Sproeer C."/>
            <person name="Biwer P."/>
            <person name="Reiter S."/>
            <person name="Rabemananjara F.C.E."/>
            <person name="Schulz S."/>
            <person name="Overmann J."/>
            <person name="Vences M."/>
        </authorList>
    </citation>
    <scope>NUCLEOTIDE SEQUENCE [LARGE SCALE GENOMIC DNA]</scope>
    <source>
        <strain evidence="8 9">Mada1488</strain>
    </source>
</reference>
<evidence type="ECO:0000256" key="7">
    <source>
        <dbReference type="SAM" id="Phobius"/>
    </source>
</evidence>
<keyword evidence="3" id="KW-1003">Cell membrane</keyword>
<feature type="transmembrane region" description="Helical" evidence="7">
    <location>
        <begin position="314"/>
        <end position="338"/>
    </location>
</feature>
<name>A0A5C0B236_9BURK</name>
<evidence type="ECO:0000256" key="4">
    <source>
        <dbReference type="ARBA" id="ARBA00022692"/>
    </source>
</evidence>
<organism evidence="8 9">
    <name type="scientific">Pigmentiphaga aceris</name>
    <dbReference type="NCBI Taxonomy" id="1940612"/>
    <lineage>
        <taxon>Bacteria</taxon>
        <taxon>Pseudomonadati</taxon>
        <taxon>Pseudomonadota</taxon>
        <taxon>Betaproteobacteria</taxon>
        <taxon>Burkholderiales</taxon>
        <taxon>Alcaligenaceae</taxon>
        <taxon>Pigmentiphaga</taxon>
    </lineage>
</organism>
<dbReference type="KEGG" id="pacr:FXN63_13985"/>
<proteinExistence type="inferred from homology"/>
<feature type="transmembrane region" description="Helical" evidence="7">
    <location>
        <begin position="136"/>
        <end position="153"/>
    </location>
</feature>
<dbReference type="PIRSF" id="PIRSF004810">
    <property type="entry name" value="ChrA"/>
    <property type="match status" value="1"/>
</dbReference>
<feature type="transmembrane region" description="Helical" evidence="7">
    <location>
        <begin position="350"/>
        <end position="368"/>
    </location>
</feature>
<dbReference type="AlphaFoldDB" id="A0A5C0B236"/>
<evidence type="ECO:0000256" key="3">
    <source>
        <dbReference type="ARBA" id="ARBA00022475"/>
    </source>
</evidence>
<feature type="transmembrane region" description="Helical" evidence="7">
    <location>
        <begin position="182"/>
        <end position="198"/>
    </location>
</feature>
<evidence type="ECO:0000256" key="5">
    <source>
        <dbReference type="ARBA" id="ARBA00022989"/>
    </source>
</evidence>
<dbReference type="GO" id="GO:0005886">
    <property type="term" value="C:plasma membrane"/>
    <property type="evidence" value="ECO:0007669"/>
    <property type="project" value="UniProtKB-SubCell"/>
</dbReference>
<keyword evidence="9" id="KW-1185">Reference proteome</keyword>
<dbReference type="PANTHER" id="PTHR33567">
    <property type="entry name" value="CHROMATE ION TRANSPORTER (EUROFUNG)"/>
    <property type="match status" value="1"/>
</dbReference>
<dbReference type="Proteomes" id="UP000325161">
    <property type="component" value="Chromosome"/>
</dbReference>
<dbReference type="RefSeq" id="WP_148815810.1">
    <property type="nucleotide sequence ID" value="NZ_CP043046.1"/>
</dbReference>
<dbReference type="InterPro" id="IPR003370">
    <property type="entry name" value="Chromate_transpt"/>
</dbReference>